<dbReference type="OrthoDB" id="9758243at2"/>
<dbReference type="CDD" id="cd18800">
    <property type="entry name" value="SF2_C_EcoR124I-like"/>
    <property type="match status" value="1"/>
</dbReference>
<dbReference type="GO" id="GO:0009035">
    <property type="term" value="F:type I site-specific deoxyribonuclease activity"/>
    <property type="evidence" value="ECO:0007669"/>
    <property type="project" value="UniProtKB-EC"/>
</dbReference>
<evidence type="ECO:0000256" key="10">
    <source>
        <dbReference type="ARBA" id="ARBA00023125"/>
    </source>
</evidence>
<dbReference type="PANTHER" id="PTHR30195:SF15">
    <property type="entry name" value="TYPE I RESTRICTION ENZYME HINDI ENDONUCLEASE SUBUNIT"/>
    <property type="match status" value="1"/>
</dbReference>
<dbReference type="Gene3D" id="3.40.50.300">
    <property type="entry name" value="P-loop containing nucleotide triphosphate hydrolases"/>
    <property type="match status" value="2"/>
</dbReference>
<dbReference type="Pfam" id="PF22679">
    <property type="entry name" value="T1R_D3-like"/>
    <property type="match status" value="1"/>
</dbReference>
<dbReference type="Pfam" id="PF11867">
    <property type="entry name" value="T1RH-like_C"/>
    <property type="match status" value="1"/>
</dbReference>
<dbReference type="InterPro" id="IPR027417">
    <property type="entry name" value="P-loop_NTPase"/>
</dbReference>
<protein>
    <recommendedName>
        <fullName evidence="11">Type I restriction enzyme endonuclease subunit</fullName>
        <shortName evidence="11">R protein</shortName>
        <ecNumber evidence="11">3.1.21.3</ecNumber>
    </recommendedName>
    <alternativeName>
        <fullName evidence="11">Type-1 restriction enzyme R protein</fullName>
    </alternativeName>
</protein>
<dbReference type="GO" id="GO:0003677">
    <property type="term" value="F:DNA binding"/>
    <property type="evidence" value="ECO:0007669"/>
    <property type="project" value="UniProtKB-KW"/>
</dbReference>
<comment type="caution">
    <text evidence="13">The sequence shown here is derived from an EMBL/GenBank/DDBJ whole genome shotgun (WGS) entry which is preliminary data.</text>
</comment>
<dbReference type="InterPro" id="IPR055180">
    <property type="entry name" value="HsdR_RecA-like_helicase_dom_2"/>
</dbReference>
<evidence type="ECO:0000256" key="9">
    <source>
        <dbReference type="ARBA" id="ARBA00022840"/>
    </source>
</evidence>
<comment type="similarity">
    <text evidence="2 11">Belongs to the HsdR family.</text>
</comment>
<feature type="domain" description="Helicase ATP-binding" evidence="12">
    <location>
        <begin position="307"/>
        <end position="490"/>
    </location>
</feature>
<comment type="catalytic activity">
    <reaction evidence="1 11">
        <text>Endonucleolytic cleavage of DNA to give random double-stranded fragments with terminal 5'-phosphates, ATP is simultaneously hydrolyzed.</text>
        <dbReference type="EC" id="3.1.21.3"/>
    </reaction>
</comment>
<sequence length="1051" mass="120903">MSYLGNEETLVELPAIHYIKEKLGYEFIPGDQLTPEQGERDSMTEVILVKRLERSLKRLNPWMDESNVNKAVRLLTRPENLGTNLLEINEKIYDVLVNLTFALEQDLDGSGQKKYHTVKFIDWENPSNNEFLVTRQFKIQGPNEKAIPDIVLFVNGIPVVVLECKSPFLEKSKNENMGKYEAYEQLRRYMDARGSEKVEGVPRLFYTNFFTGILNKYHAYAGTISSKYGHYLEWKDPYPFKKESIEDVENNGQNLFLQGLLEKNNLLDVMRNFILFEADSESGTKVKKLCRYQQYRAVNKALDRLIHGKDSISRGGVVWHTQGSGKSLTMVFLARKIRRISELMDATIVVVTDRIDLDKQIYNTFVRTLSSITTPVRAESVSELKDLLSKAQPQIIMTTIHKFQSEKEDTIILNDKNQGKALVFEKEFPVLTTKSNVIVLADEAHRSQYTGMAKNMRDALPNAAFIGFTGTPIDREDKSTPRTFGSYIDKYSIQQAVDDGATVRIVYEGRRPDLHIKADTLEELFDQTFEDKSDEEKEAIKQKYANKRTIVEADSRIEDIAKDLLQHYKEQIYPNGFKAQVVCVSREACVKYYNALKKHVKAIIGEDLDVKIIFSGNLNDPPHLKQHFATKEEQDAIIKRFIKPLDKDKLAFLIVKDMLLTGFDAPVEQVMYLDRPLKEHGLLQAIARVNRTCGEKKKCGYVVDYYGVTDFLEEALAIFDREELGQPMESLDSIYKQMLSYREAVMAMFVGVEKNNLDDLVRKIEPEDKRAEFELAYKRFASTMEQILPAHVPTEYVNDLRWLGYIRAAAKARFEPDKELDIADCGEKVRKLISDHLESLGVQQWIAPVTLFDSDFSSRMKTLKSDEAVASAMEHAIKHVIHVKMDDNPVYYTSLLEKLQQLLEETKNNWVERKKKLEDFINGHIKTGEQHEANALGLSVEEYAFFETIKKYLSEPEESVAAANSIKEDSAVYISEDIIELSKRIAKDVAEIIRQNYVVDWTTNLTKTGDIERAIYMLLNTRYFKQIKMNVRKQLVQPLLMLAKKHYAVLD</sequence>
<dbReference type="InterPro" id="IPR021810">
    <property type="entry name" value="T1RH-like_C"/>
</dbReference>
<dbReference type="InterPro" id="IPR014001">
    <property type="entry name" value="Helicase_ATP-bd"/>
</dbReference>
<dbReference type="NCBIfam" id="TIGR00348">
    <property type="entry name" value="hsdR"/>
    <property type="match status" value="1"/>
</dbReference>
<proteinExistence type="inferred from homology"/>
<reference evidence="13 14" key="1">
    <citation type="submission" date="2017-06" db="EMBL/GenBank/DDBJ databases">
        <title>Investigating the central metabolism of Clostridium thermosuccinogenes.</title>
        <authorList>
            <person name="Koendjbiharie J.G."/>
            <person name="van Kranenburg R."/>
        </authorList>
    </citation>
    <scope>NUCLEOTIDE SEQUENCE [LARGE SCALE GENOMIC DNA]</scope>
    <source>
        <strain evidence="13 14">DSM 5806</strain>
    </source>
</reference>
<keyword evidence="6 11" id="KW-0680">Restriction system</keyword>
<keyword evidence="10 11" id="KW-0238">DNA-binding</keyword>
<dbReference type="SMART" id="SM00487">
    <property type="entry name" value="DEXDc"/>
    <property type="match status" value="1"/>
</dbReference>
<evidence type="ECO:0000256" key="2">
    <source>
        <dbReference type="ARBA" id="ARBA00008598"/>
    </source>
</evidence>
<keyword evidence="8 11" id="KW-0378">Hydrolase</keyword>
<dbReference type="AlphaFoldDB" id="A0A2K2FDV2"/>
<gene>
    <name evidence="13" type="ORF">CDQ84_14125</name>
</gene>
<dbReference type="RefSeq" id="WP_103082385.1">
    <property type="nucleotide sequence ID" value="NZ_CP021850.1"/>
</dbReference>
<dbReference type="GO" id="GO:0009307">
    <property type="term" value="P:DNA restriction-modification system"/>
    <property type="evidence" value="ECO:0007669"/>
    <property type="project" value="UniProtKB-KW"/>
</dbReference>
<keyword evidence="7 13" id="KW-0255">Endonuclease</keyword>
<dbReference type="InterPro" id="IPR040980">
    <property type="entry name" value="SWI2_SNF2"/>
</dbReference>
<dbReference type="InterPro" id="IPR004473">
    <property type="entry name" value="Restrct_endonuc_typeI_HsdR"/>
</dbReference>
<accession>A0A2K2FDV2</accession>
<evidence type="ECO:0000259" key="12">
    <source>
        <dbReference type="PROSITE" id="PS51192"/>
    </source>
</evidence>
<dbReference type="CDD" id="cd18030">
    <property type="entry name" value="DEXHc_RE_I_HsdR"/>
    <property type="match status" value="1"/>
</dbReference>
<dbReference type="GO" id="GO:0005524">
    <property type="term" value="F:ATP binding"/>
    <property type="evidence" value="ECO:0007669"/>
    <property type="project" value="UniProtKB-KW"/>
</dbReference>
<evidence type="ECO:0000256" key="1">
    <source>
        <dbReference type="ARBA" id="ARBA00000851"/>
    </source>
</evidence>
<keyword evidence="9 11" id="KW-0067">ATP-binding</keyword>
<keyword evidence="4" id="KW-0540">Nuclease</keyword>
<evidence type="ECO:0000256" key="8">
    <source>
        <dbReference type="ARBA" id="ARBA00022801"/>
    </source>
</evidence>
<dbReference type="InterPro" id="IPR007409">
    <property type="entry name" value="Restrct_endonuc_type1_HsdR_N"/>
</dbReference>
<dbReference type="SUPFAM" id="SSF52540">
    <property type="entry name" value="P-loop containing nucleoside triphosphate hydrolases"/>
    <property type="match status" value="2"/>
</dbReference>
<comment type="subunit">
    <text evidence="3 11">The type I restriction/modification system is composed of three polypeptides R, M and S.</text>
</comment>
<keyword evidence="5 11" id="KW-0547">Nucleotide-binding</keyword>
<dbReference type="KEGG" id="cthd:CDO33_17295"/>
<keyword evidence="14" id="KW-1185">Reference proteome</keyword>
<evidence type="ECO:0000256" key="7">
    <source>
        <dbReference type="ARBA" id="ARBA00022759"/>
    </source>
</evidence>
<comment type="function">
    <text evidence="11">Subunit R is required for both nuclease and ATPase activities, but not for modification.</text>
</comment>
<dbReference type="PROSITE" id="PS51192">
    <property type="entry name" value="HELICASE_ATP_BIND_1"/>
    <property type="match status" value="1"/>
</dbReference>
<evidence type="ECO:0000313" key="14">
    <source>
        <dbReference type="Proteomes" id="UP000236151"/>
    </source>
</evidence>
<dbReference type="InterPro" id="IPR051268">
    <property type="entry name" value="Type-I_R_enzyme_R_subunit"/>
</dbReference>
<dbReference type="CDD" id="cd22332">
    <property type="entry name" value="HsdR_N"/>
    <property type="match status" value="1"/>
</dbReference>
<evidence type="ECO:0000256" key="3">
    <source>
        <dbReference type="ARBA" id="ARBA00011296"/>
    </source>
</evidence>
<evidence type="ECO:0000256" key="6">
    <source>
        <dbReference type="ARBA" id="ARBA00022747"/>
    </source>
</evidence>
<name>A0A2K2FDV2_9CLOT</name>
<dbReference type="Pfam" id="PF04313">
    <property type="entry name" value="HSDR_N"/>
    <property type="match status" value="1"/>
</dbReference>
<dbReference type="Gene3D" id="3.90.1570.50">
    <property type="match status" value="1"/>
</dbReference>
<dbReference type="PANTHER" id="PTHR30195">
    <property type="entry name" value="TYPE I SITE-SPECIFIC DEOXYRIBONUCLEASE PROTEIN SUBUNIT M AND R"/>
    <property type="match status" value="1"/>
</dbReference>
<dbReference type="EMBL" id="NIOJ01000042">
    <property type="protein sequence ID" value="PNT96959.1"/>
    <property type="molecule type" value="Genomic_DNA"/>
</dbReference>
<organism evidence="13 14">
    <name type="scientific">Clostridium thermosuccinogenes</name>
    <dbReference type="NCBI Taxonomy" id="84032"/>
    <lineage>
        <taxon>Bacteria</taxon>
        <taxon>Bacillati</taxon>
        <taxon>Bacillota</taxon>
        <taxon>Clostridia</taxon>
        <taxon>Eubacteriales</taxon>
        <taxon>Clostridiaceae</taxon>
        <taxon>Clostridium</taxon>
    </lineage>
</organism>
<dbReference type="EC" id="3.1.21.3" evidence="11"/>
<evidence type="ECO:0000313" key="13">
    <source>
        <dbReference type="EMBL" id="PNT96959.1"/>
    </source>
</evidence>
<dbReference type="Proteomes" id="UP000236151">
    <property type="component" value="Unassembled WGS sequence"/>
</dbReference>
<dbReference type="Pfam" id="PF18766">
    <property type="entry name" value="SWI2_SNF2"/>
    <property type="match status" value="1"/>
</dbReference>
<evidence type="ECO:0000256" key="11">
    <source>
        <dbReference type="RuleBase" id="RU364115"/>
    </source>
</evidence>
<evidence type="ECO:0000256" key="5">
    <source>
        <dbReference type="ARBA" id="ARBA00022741"/>
    </source>
</evidence>
<evidence type="ECO:0000256" key="4">
    <source>
        <dbReference type="ARBA" id="ARBA00022722"/>
    </source>
</evidence>